<keyword evidence="4" id="KW-0720">Serine protease</keyword>
<dbReference type="SMART" id="SM00228">
    <property type="entry name" value="PDZ"/>
    <property type="match status" value="2"/>
</dbReference>
<dbReference type="Pfam" id="PF13180">
    <property type="entry name" value="PDZ_2"/>
    <property type="match status" value="1"/>
</dbReference>
<accession>A0A6S6TZ62</accession>
<keyword evidence="3" id="KW-0378">Hydrolase</keyword>
<dbReference type="InterPro" id="IPR043504">
    <property type="entry name" value="Peptidase_S1_PA_chymotrypsin"/>
</dbReference>
<evidence type="ECO:0000256" key="3">
    <source>
        <dbReference type="ARBA" id="ARBA00022801"/>
    </source>
</evidence>
<evidence type="ECO:0000256" key="4">
    <source>
        <dbReference type="ARBA" id="ARBA00022825"/>
    </source>
</evidence>
<dbReference type="PANTHER" id="PTHR22939">
    <property type="entry name" value="SERINE PROTEASE FAMILY S1C HTRA-RELATED"/>
    <property type="match status" value="1"/>
</dbReference>
<dbReference type="Gene3D" id="2.40.10.10">
    <property type="entry name" value="Trypsin-like serine proteases"/>
    <property type="match status" value="2"/>
</dbReference>
<evidence type="ECO:0000259" key="5">
    <source>
        <dbReference type="PROSITE" id="PS50106"/>
    </source>
</evidence>
<gene>
    <name evidence="6" type="ORF">HELGO_WM53525</name>
</gene>
<keyword evidence="2 6" id="KW-0645">Protease</keyword>
<protein>
    <submittedName>
        <fullName evidence="6">HtrA protease/chaperone protein</fullName>
    </submittedName>
</protein>
<dbReference type="PANTHER" id="PTHR22939:SF129">
    <property type="entry name" value="SERINE PROTEASE HTRA2, MITOCHONDRIAL"/>
    <property type="match status" value="1"/>
</dbReference>
<dbReference type="InterPro" id="IPR036034">
    <property type="entry name" value="PDZ_sf"/>
</dbReference>
<dbReference type="PROSITE" id="PS50106">
    <property type="entry name" value="PDZ"/>
    <property type="match status" value="1"/>
</dbReference>
<evidence type="ECO:0000313" key="6">
    <source>
        <dbReference type="EMBL" id="CAA6827745.1"/>
    </source>
</evidence>
<dbReference type="AlphaFoldDB" id="A0A6S6TZ62"/>
<sequence>MKNILMVLAISILSSGLTLGIYKYCIEVPVSPVRDVIIKDASFAKQVNHPNYYPDITNVSSFKDAADLVRPTVVHIHSSSGDRYDRLFGGESSGSGVIVSEEGYIVTNNHVISDAKQVNVTLNNKRTYEAQIIGTDKTTDLAVIKIKKRDLKNIKLPMLQFGNSDDVSVGEWVLAVGNPFNLTSTVTAGIVSAKGRNIDILDGAYDIESFIQTDAVVNPGNSGGALVDTDGNLVGINTAIITRSGRYEGYSFAVPSNLVKKVMQDLIEFGKVQRGFLGVTIKDISDEIADENDLKSMNGVYIQGVGEESAAEEAGLERGDVIVKVNGIDVKSSPELQEQVGLFRPGEKIAIIFLREGKLKSTEVMLKNGSNTVSLGEKRTDDGLLDSKENLLGNLGISAETLDDDEFKDTEGVIITKIDKDGIIEGTNMEREFIITAVNEEKVASLEEFITAIVDAEGEIVLDGFYKKYPGEYSYVFEKE</sequence>
<evidence type="ECO:0000256" key="1">
    <source>
        <dbReference type="ARBA" id="ARBA00010541"/>
    </source>
</evidence>
<organism evidence="6">
    <name type="scientific">uncultured Aureispira sp</name>
    <dbReference type="NCBI Taxonomy" id="1331704"/>
    <lineage>
        <taxon>Bacteria</taxon>
        <taxon>Pseudomonadati</taxon>
        <taxon>Bacteroidota</taxon>
        <taxon>Saprospiria</taxon>
        <taxon>Saprospirales</taxon>
        <taxon>Saprospiraceae</taxon>
        <taxon>Aureispira</taxon>
        <taxon>environmental samples</taxon>
    </lineage>
</organism>
<dbReference type="GO" id="GO:0006508">
    <property type="term" value="P:proteolysis"/>
    <property type="evidence" value="ECO:0007669"/>
    <property type="project" value="UniProtKB-KW"/>
</dbReference>
<name>A0A6S6TZ62_9BACT</name>
<evidence type="ECO:0000256" key="2">
    <source>
        <dbReference type="ARBA" id="ARBA00022670"/>
    </source>
</evidence>
<dbReference type="Pfam" id="PF13365">
    <property type="entry name" value="Trypsin_2"/>
    <property type="match status" value="1"/>
</dbReference>
<feature type="domain" description="PDZ" evidence="5">
    <location>
        <begin position="266"/>
        <end position="357"/>
    </location>
</feature>
<dbReference type="EMBL" id="CACVAQ010000410">
    <property type="protein sequence ID" value="CAA6827745.1"/>
    <property type="molecule type" value="Genomic_DNA"/>
</dbReference>
<dbReference type="PRINTS" id="PR00834">
    <property type="entry name" value="PROTEASES2C"/>
</dbReference>
<dbReference type="Gene3D" id="2.30.42.10">
    <property type="match status" value="1"/>
</dbReference>
<reference evidence="6" key="1">
    <citation type="submission" date="2020-01" db="EMBL/GenBank/DDBJ databases">
        <authorList>
            <person name="Meier V. D."/>
            <person name="Meier V D."/>
        </authorList>
    </citation>
    <scope>NUCLEOTIDE SEQUENCE</scope>
    <source>
        <strain evidence="6">HLG_WM_MAG_10</strain>
    </source>
</reference>
<dbReference type="SUPFAM" id="SSF50494">
    <property type="entry name" value="Trypsin-like serine proteases"/>
    <property type="match status" value="1"/>
</dbReference>
<dbReference type="InterPro" id="IPR009003">
    <property type="entry name" value="Peptidase_S1_PA"/>
</dbReference>
<proteinExistence type="inferred from homology"/>
<dbReference type="SUPFAM" id="SSF50156">
    <property type="entry name" value="PDZ domain-like"/>
    <property type="match status" value="2"/>
</dbReference>
<comment type="similarity">
    <text evidence="1">Belongs to the peptidase S1C family.</text>
</comment>
<dbReference type="FunFam" id="2.40.10.10:FF:000001">
    <property type="entry name" value="Periplasmic serine protease DegS"/>
    <property type="match status" value="1"/>
</dbReference>
<dbReference type="GO" id="GO:0004252">
    <property type="term" value="F:serine-type endopeptidase activity"/>
    <property type="evidence" value="ECO:0007669"/>
    <property type="project" value="InterPro"/>
</dbReference>
<dbReference type="InterPro" id="IPR001940">
    <property type="entry name" value="Peptidase_S1C"/>
</dbReference>
<dbReference type="InterPro" id="IPR001478">
    <property type="entry name" value="PDZ"/>
</dbReference>